<sequence length="414" mass="48830">METNKTIKERCIVNSNEDGERFVGIKADTEDAVVYFPVGYQLPESEVEIRRDIKMLFSVLREYTEKKDRVLQKKKFEIAQSVDFPINAYLEIINYYFEHEYYTETERVYKTAIKGKTDWSKTFKRQRPIVQQNGSLVYTQTTVQTSTPNDTKMITQIHKYCVYECFDKIGWLYVPNLPAKSEISFDKNRFISILYDKLSNTNNDTNKRLFKAMIDMIEFIDERPNEKQFYFGTDVFEYVWEKLIDKVFGIENKQDYFPKTKWNLRFGKERMNRPLEPDTIMIYKDKVYVLDAKLYRYGAMDVPVASKLPHSSDINKQITYGQYINKHPDPSLRTEEDKLFNAFIMPFNSGKNQFGITEYFGNVGEATGEWIPNPKAFEKIQGIVVDVRYLMHHRFGKSVDSIKQLADAIEYPNS</sequence>
<proteinExistence type="predicted"/>
<gene>
    <name evidence="1" type="primary">llaJIR2</name>
</gene>
<evidence type="ECO:0000313" key="1">
    <source>
        <dbReference type="EMBL" id="AAS99180.1"/>
    </source>
</evidence>
<organism evidence="1">
    <name type="scientific">Lactococcus lactis</name>
    <dbReference type="NCBI Taxonomy" id="1358"/>
    <lineage>
        <taxon>Bacteria</taxon>
        <taxon>Bacillati</taxon>
        <taxon>Bacillota</taxon>
        <taxon>Bacilli</taxon>
        <taxon>Lactobacillales</taxon>
        <taxon>Streptococcaceae</taxon>
        <taxon>Lactococcus</taxon>
    </lineage>
</organism>
<dbReference type="Pfam" id="PF09563">
    <property type="entry name" value="RE_LlaJI"/>
    <property type="match status" value="1"/>
</dbReference>
<reference evidence="1" key="2">
    <citation type="journal article" date="2006" name="J. Bacteriol.">
        <title>Sequence analysis of the lactococcal plasmid pNP40: a mobile replicon for coping with environmental hazards.</title>
        <authorList>
            <person name="O'Driscoll J."/>
            <person name="Glynn F."/>
            <person name="Fitzgerald G.F."/>
            <person name="van Sinderen D."/>
        </authorList>
    </citation>
    <scope>NUCLEOTIDE SEQUENCE</scope>
    <source>
        <plasmid evidence="1">pNP40</plasmid>
    </source>
</reference>
<reference evidence="1" key="1">
    <citation type="journal article" date="2004" name="Appl. Environ. Microbiol.">
        <title>Lactococcal plasmid pNP40 encodes a novel, temperature-sensitive restriction-modification system.</title>
        <authorList>
            <person name="O'Driscoll J."/>
            <person name="Glynn F."/>
            <person name="Cahalane O."/>
            <person name="O'Connell-Motherway M."/>
            <person name="Fitzgerald G.F."/>
            <person name="Van Sinderen D."/>
        </authorList>
    </citation>
    <scope>NUCLEOTIDE SEQUENCE</scope>
    <source>
        <plasmid evidence="1">pNP40</plasmid>
    </source>
</reference>
<accession>Q6QPY9</accession>
<dbReference type="EMBL" id="DQ534432">
    <property type="protein sequence ID" value="AAS99180.1"/>
    <property type="molecule type" value="Genomic_DNA"/>
</dbReference>
<name>Q6QPY9_9LACT</name>
<protein>
    <submittedName>
        <fullName evidence="1">R2.LlaJI</fullName>
    </submittedName>
</protein>
<keyword evidence="1" id="KW-0614">Plasmid</keyword>
<dbReference type="REBASE" id="10099">
    <property type="entry name" value="R2.LlaJI"/>
</dbReference>
<dbReference type="RefSeq" id="WP_012477732.1">
    <property type="nucleotide sequence ID" value="NC_010901.1"/>
</dbReference>
<dbReference type="AlphaFoldDB" id="Q6QPY9"/>
<geneLocation type="plasmid" evidence="1">
    <name>pNP40</name>
</geneLocation>
<dbReference type="InterPro" id="IPR018579">
    <property type="entry name" value="Restrct_endonuc_II_LlaJI"/>
</dbReference>